<evidence type="ECO:0000256" key="14">
    <source>
        <dbReference type="ARBA" id="ARBA00047523"/>
    </source>
</evidence>
<dbReference type="InterPro" id="IPR011527">
    <property type="entry name" value="ABC1_TM_dom"/>
</dbReference>
<evidence type="ECO:0000313" key="20">
    <source>
        <dbReference type="Proteomes" id="UP000694522"/>
    </source>
</evidence>
<feature type="transmembrane region" description="Helical" evidence="16">
    <location>
        <begin position="50"/>
        <end position="68"/>
    </location>
</feature>
<protein>
    <recommendedName>
        <fullName evidence="21">Canalicular multispecific organic anion transporter 1</fullName>
    </recommendedName>
</protein>
<feature type="transmembrane region" description="Helical" evidence="16">
    <location>
        <begin position="737"/>
        <end position="754"/>
    </location>
</feature>
<dbReference type="Gene3D" id="1.20.1560.10">
    <property type="entry name" value="ABC transporter type 1, transmembrane domain"/>
    <property type="match status" value="2"/>
</dbReference>
<dbReference type="FunFam" id="1.20.1560.10:FF:000007">
    <property type="entry name" value="ATP-binding cassette subfamily C member 1"/>
    <property type="match status" value="1"/>
</dbReference>
<feature type="domain" description="ABC transporter" evidence="17">
    <location>
        <begin position="304"/>
        <end position="527"/>
    </location>
</feature>
<dbReference type="InterPro" id="IPR003593">
    <property type="entry name" value="AAA+_ATPase"/>
</dbReference>
<dbReference type="InterPro" id="IPR003439">
    <property type="entry name" value="ABC_transporter-like_ATP-bd"/>
</dbReference>
<evidence type="ECO:0000256" key="2">
    <source>
        <dbReference type="ARBA" id="ARBA00009726"/>
    </source>
</evidence>
<dbReference type="FunFam" id="3.40.50.300:FF:000293">
    <property type="entry name" value="ATP binding cassette subfamily C member 1"/>
    <property type="match status" value="1"/>
</dbReference>
<keyword evidence="10 16" id="KW-1133">Transmembrane helix</keyword>
<dbReference type="InterPro" id="IPR017871">
    <property type="entry name" value="ABC_transporter-like_CS"/>
</dbReference>
<evidence type="ECO:0000313" key="19">
    <source>
        <dbReference type="Ensembl" id="ENSACOP00000019409.1"/>
    </source>
</evidence>
<proteinExistence type="inferred from homology"/>
<feature type="transmembrane region" description="Helical" evidence="16">
    <location>
        <begin position="660"/>
        <end position="688"/>
    </location>
</feature>
<comment type="similarity">
    <text evidence="2">Belongs to the ABC transporter superfamily. ABCC family. Conjugate transporter (TC 3.A.1.208) subfamily.</text>
</comment>
<keyword evidence="5 16" id="KW-0812">Transmembrane</keyword>
<feature type="transmembrane region" description="Helical" evidence="16">
    <location>
        <begin position="606"/>
        <end position="629"/>
    </location>
</feature>
<evidence type="ECO:0008006" key="21">
    <source>
        <dbReference type="Google" id="ProtNLM"/>
    </source>
</evidence>
<organism evidence="19 20">
    <name type="scientific">Amazona collaria</name>
    <name type="common">yellow-billed parrot</name>
    <dbReference type="NCBI Taxonomy" id="241587"/>
    <lineage>
        <taxon>Eukaryota</taxon>
        <taxon>Metazoa</taxon>
        <taxon>Chordata</taxon>
        <taxon>Craniata</taxon>
        <taxon>Vertebrata</taxon>
        <taxon>Euteleostomi</taxon>
        <taxon>Archelosauria</taxon>
        <taxon>Archosauria</taxon>
        <taxon>Dinosauria</taxon>
        <taxon>Saurischia</taxon>
        <taxon>Theropoda</taxon>
        <taxon>Coelurosauria</taxon>
        <taxon>Aves</taxon>
        <taxon>Neognathae</taxon>
        <taxon>Neoaves</taxon>
        <taxon>Telluraves</taxon>
        <taxon>Australaves</taxon>
        <taxon>Psittaciformes</taxon>
        <taxon>Psittacidae</taxon>
        <taxon>Amazona</taxon>
    </lineage>
</organism>
<evidence type="ECO:0000256" key="1">
    <source>
        <dbReference type="ARBA" id="ARBA00004651"/>
    </source>
</evidence>
<feature type="transmembrane region" description="Helical" evidence="16">
    <location>
        <begin position="157"/>
        <end position="175"/>
    </location>
</feature>
<feature type="transmembrane region" description="Helical" evidence="16">
    <location>
        <begin position="760"/>
        <end position="780"/>
    </location>
</feature>
<dbReference type="GO" id="GO:0016887">
    <property type="term" value="F:ATP hydrolysis activity"/>
    <property type="evidence" value="ECO:0007669"/>
    <property type="project" value="InterPro"/>
</dbReference>
<dbReference type="Pfam" id="PF00005">
    <property type="entry name" value="ABC_tran"/>
    <property type="match status" value="2"/>
</dbReference>
<feature type="transmembrane region" description="Helical" evidence="16">
    <location>
        <begin position="235"/>
        <end position="262"/>
    </location>
</feature>
<keyword evidence="4" id="KW-1003">Cell membrane</keyword>
<keyword evidence="12 16" id="KW-0472">Membrane</keyword>
<dbReference type="GO" id="GO:0016324">
    <property type="term" value="C:apical plasma membrane"/>
    <property type="evidence" value="ECO:0007669"/>
    <property type="project" value="TreeGrafter"/>
</dbReference>
<dbReference type="GO" id="GO:0005524">
    <property type="term" value="F:ATP binding"/>
    <property type="evidence" value="ECO:0007669"/>
    <property type="project" value="UniProtKB-KW"/>
</dbReference>
<comment type="catalytic activity">
    <reaction evidence="13">
        <text>ATP + H2O + xenobioticSide 1 = ADP + phosphate + xenobioticSide 2.</text>
        <dbReference type="EC" id="7.6.2.2"/>
    </reaction>
</comment>
<dbReference type="InterPro" id="IPR027417">
    <property type="entry name" value="P-loop_NTPase"/>
</dbReference>
<evidence type="ECO:0000259" key="17">
    <source>
        <dbReference type="PROSITE" id="PS50893"/>
    </source>
</evidence>
<dbReference type="Proteomes" id="UP000694522">
    <property type="component" value="Unplaced"/>
</dbReference>
<dbReference type="SUPFAM" id="SSF90123">
    <property type="entry name" value="ABC transporter transmembrane region"/>
    <property type="match status" value="2"/>
</dbReference>
<keyword evidence="11" id="KW-0445">Lipid transport</keyword>
<dbReference type="InterPro" id="IPR036640">
    <property type="entry name" value="ABC1_TM_sf"/>
</dbReference>
<keyword evidence="9" id="KW-1278">Translocase</keyword>
<evidence type="ECO:0000259" key="18">
    <source>
        <dbReference type="PROSITE" id="PS50929"/>
    </source>
</evidence>
<keyword evidence="7" id="KW-0547">Nucleotide-binding</keyword>
<dbReference type="SMART" id="SM00382">
    <property type="entry name" value="AAA"/>
    <property type="match status" value="2"/>
</dbReference>
<comment type="catalytic activity">
    <reaction evidence="15">
        <text>17beta-estradiol 17-O-(beta-D-glucuronate)(in) + ATP + H2O = 17beta-estradiol 17-O-(beta-D-glucuronate)(out) + ADP + phosphate + H(+)</text>
        <dbReference type="Rhea" id="RHEA:60128"/>
        <dbReference type="ChEBI" id="CHEBI:15377"/>
        <dbReference type="ChEBI" id="CHEBI:15378"/>
        <dbReference type="ChEBI" id="CHEBI:30616"/>
        <dbReference type="ChEBI" id="CHEBI:43474"/>
        <dbReference type="ChEBI" id="CHEBI:82961"/>
        <dbReference type="ChEBI" id="CHEBI:456216"/>
    </reaction>
    <physiologicalReaction direction="left-to-right" evidence="15">
        <dbReference type="Rhea" id="RHEA:60129"/>
    </physiologicalReaction>
</comment>
<reference evidence="19" key="2">
    <citation type="submission" date="2025-09" db="UniProtKB">
        <authorList>
            <consortium name="Ensembl"/>
        </authorList>
    </citation>
    <scope>IDENTIFICATION</scope>
</reference>
<evidence type="ECO:0000256" key="8">
    <source>
        <dbReference type="ARBA" id="ARBA00022840"/>
    </source>
</evidence>
<dbReference type="AlphaFoldDB" id="A0A8B9G5F6"/>
<dbReference type="SUPFAM" id="SSF52540">
    <property type="entry name" value="P-loop containing nucleoside triphosphate hydrolases"/>
    <property type="match status" value="2"/>
</dbReference>
<evidence type="ECO:0000256" key="11">
    <source>
        <dbReference type="ARBA" id="ARBA00023055"/>
    </source>
</evidence>
<dbReference type="CDD" id="cd18595">
    <property type="entry name" value="ABC_6TM_MRP1_2_3_6_D1_like"/>
    <property type="match status" value="1"/>
</dbReference>
<name>A0A8B9G5F6_9PSIT</name>
<dbReference type="Gene3D" id="3.40.50.300">
    <property type="entry name" value="P-loop containing nucleotide triphosphate hydrolases"/>
    <property type="match status" value="2"/>
</dbReference>
<dbReference type="GO" id="GO:0008559">
    <property type="term" value="F:ABC-type xenobiotic transporter activity"/>
    <property type="evidence" value="ECO:0007669"/>
    <property type="project" value="UniProtKB-EC"/>
</dbReference>
<dbReference type="Pfam" id="PF00664">
    <property type="entry name" value="ABC_membrane"/>
    <property type="match status" value="2"/>
</dbReference>
<dbReference type="PANTHER" id="PTHR24223:SF176">
    <property type="entry name" value="ATP-BINDING CASSETTE SUB-FAMILY C MEMBER 2"/>
    <property type="match status" value="1"/>
</dbReference>
<dbReference type="CDD" id="cd03244">
    <property type="entry name" value="ABCC_MRP_domain2"/>
    <property type="match status" value="1"/>
</dbReference>
<dbReference type="GO" id="GO:0006869">
    <property type="term" value="P:lipid transport"/>
    <property type="evidence" value="ECO:0007669"/>
    <property type="project" value="UniProtKB-KW"/>
</dbReference>
<evidence type="ECO:0000256" key="15">
    <source>
        <dbReference type="ARBA" id="ARBA00047576"/>
    </source>
</evidence>
<comment type="catalytic activity">
    <reaction evidence="14">
        <text>leukotriene C4(in) + ATP + H2O = leukotriene C4(out) + ADP + phosphate + H(+)</text>
        <dbReference type="Rhea" id="RHEA:38963"/>
        <dbReference type="ChEBI" id="CHEBI:15377"/>
        <dbReference type="ChEBI" id="CHEBI:15378"/>
        <dbReference type="ChEBI" id="CHEBI:30616"/>
        <dbReference type="ChEBI" id="CHEBI:43474"/>
        <dbReference type="ChEBI" id="CHEBI:57973"/>
        <dbReference type="ChEBI" id="CHEBI:456216"/>
    </reaction>
    <physiologicalReaction direction="left-to-right" evidence="14">
        <dbReference type="Rhea" id="RHEA:38964"/>
    </physiologicalReaction>
</comment>
<dbReference type="PROSITE" id="PS00211">
    <property type="entry name" value="ABC_TRANSPORTER_1"/>
    <property type="match status" value="2"/>
</dbReference>
<feature type="domain" description="ABC transporter" evidence="17">
    <location>
        <begin position="938"/>
        <end position="1172"/>
    </location>
</feature>
<evidence type="ECO:0000256" key="10">
    <source>
        <dbReference type="ARBA" id="ARBA00022989"/>
    </source>
</evidence>
<keyword evidence="3" id="KW-0813">Transport</keyword>
<evidence type="ECO:0000256" key="7">
    <source>
        <dbReference type="ARBA" id="ARBA00022741"/>
    </source>
</evidence>
<feature type="transmembrane region" description="Helical" evidence="16">
    <location>
        <begin position="12"/>
        <end position="30"/>
    </location>
</feature>
<evidence type="ECO:0000256" key="5">
    <source>
        <dbReference type="ARBA" id="ARBA00022692"/>
    </source>
</evidence>
<dbReference type="FunFam" id="3.40.50.300:FF:000074">
    <property type="entry name" value="Multidrug resistance-associated protein 5 isoform 1"/>
    <property type="match status" value="1"/>
</dbReference>
<evidence type="ECO:0000256" key="3">
    <source>
        <dbReference type="ARBA" id="ARBA00022448"/>
    </source>
</evidence>
<evidence type="ECO:0000256" key="12">
    <source>
        <dbReference type="ARBA" id="ARBA00023136"/>
    </source>
</evidence>
<evidence type="ECO:0000256" key="4">
    <source>
        <dbReference type="ARBA" id="ARBA00022475"/>
    </source>
</evidence>
<dbReference type="FunFam" id="1.20.1560.10:FF:000001">
    <property type="entry name" value="ATP-binding cassette subfamily C member 1"/>
    <property type="match status" value="1"/>
</dbReference>
<evidence type="ECO:0000256" key="6">
    <source>
        <dbReference type="ARBA" id="ARBA00022737"/>
    </source>
</evidence>
<feature type="transmembrane region" description="Helical" evidence="16">
    <location>
        <begin position="131"/>
        <end position="151"/>
    </location>
</feature>
<feature type="domain" description="ABC transmembrane type-1" evidence="18">
    <location>
        <begin position="13"/>
        <end position="299"/>
    </location>
</feature>
<keyword evidence="6" id="KW-0677">Repeat</keyword>
<feature type="transmembrane region" description="Helical" evidence="16">
    <location>
        <begin position="274"/>
        <end position="298"/>
    </location>
</feature>
<keyword evidence="20" id="KW-1185">Reference proteome</keyword>
<dbReference type="PROSITE" id="PS50929">
    <property type="entry name" value="ABC_TM1F"/>
    <property type="match status" value="2"/>
</dbReference>
<dbReference type="CDD" id="cd18603">
    <property type="entry name" value="ABC_6TM_MRP1_2_3_6_D2_like"/>
    <property type="match status" value="1"/>
</dbReference>
<dbReference type="CDD" id="cd03250">
    <property type="entry name" value="ABCC_MRP_domain1"/>
    <property type="match status" value="1"/>
</dbReference>
<reference evidence="19" key="1">
    <citation type="submission" date="2025-08" db="UniProtKB">
        <authorList>
            <consortium name="Ensembl"/>
        </authorList>
    </citation>
    <scope>IDENTIFICATION</scope>
</reference>
<accession>A0A8B9G5F6</accession>
<dbReference type="PANTHER" id="PTHR24223">
    <property type="entry name" value="ATP-BINDING CASSETTE SUB-FAMILY C"/>
    <property type="match status" value="1"/>
</dbReference>
<dbReference type="Ensembl" id="ENSACOT00000020103.1">
    <property type="protein sequence ID" value="ENSACOP00000019409.1"/>
    <property type="gene ID" value="ENSACOG00000012581.1"/>
</dbReference>
<comment type="subcellular location">
    <subcellularLocation>
        <location evidence="1">Cell membrane</location>
        <topology evidence="1">Multi-pass membrane protein</topology>
    </subcellularLocation>
</comment>
<sequence length="1183" mass="131151">MKTLGKTFWKNLLLSVTFKLVHDLIVFVSPQLLKLLIAFVSDEESFAWQGYVYAILLFLSAMIQSLCLQQYFTLCFKLGTQVRASLIAAIYKKVGVALLASSNATRKESTVGETVNLMSADAQRFMDMANFIHQLWSSPLQIILSIVFLWGELGPSVLAGLAVMVLLIPINWFLVAKSRTIQVRNMKNKDERMKIMSEILNGIKILKLFAWEPSFEKRVNEIRAHELKNLLNFSYLQSVSVFVFTCAPFLVSLASFAVYVLVDENNILDAQKAFTAISLFNVLRFPMAMLPLVLSSLVQVSPHIGHGDIMIPLPTPAHWAHIVNLDITPGSLVAVVGAVGSGKSSLVSAMLGEMEHIKGHINIQGSLAYVPQQAWIQNATLKDNILFGSELDEARYQQVIKACALLPDLELLPAGDQTEIGEKGINLSGGQKQRVSLARAVYSNADIYVLDDPLSAVDAHVGKYLFEHVLGPKGLLQNKTRILVTHSISFLPLVDNIVVMGAGAVSEQGSYGTLLANRGAFAQFLNSYGSQEKDASEEDTTGTGNKTGLCVCLGDMKNLALSSSDTSGGCYEPYPEEAPKQVKGQKLIEKEAVETGKVKLSMYLRYLRAVGLWYSFWVAMGYVAQYVAYVGTNLWLSAWTDDAERYLNETYPVEQRDLRIGVFGALGVSQGESLFLLFSTILSAYGAVRASRVMHQQLLGNILRAPMSFYDTTPMGRIVNRFAKDIFTIDETIPMSFRSWLSCLMGIISTLLMITLATPFFALIIIPLGIFYYFVLRFYISTSRQLRRVDSVTRSPIYSHFGETVSGLSVIRAYGHQARFLQQNEITMDINQKAVYSWIISNRWLAIRLEFVGSLVVFFSALLAVISKGTLEGGIVGLSVSSALNVTQTLNWLVRTSSELETNIVAVERVHEYTKVKNEAPWVTDKRPPRGWPSKGEIRFVDYKVRYRPELELVLQGITCNIGSTEKVGVVGRTGAGKSSLTNCLFRLLEAAGGKILIDEVDIATIGLHDLRKNLTIIPQDPVLFTGTLRMNLDPFDQYTDEEVWKALELAHLKMYVQDLPGRLLYVVSEGGENLSVGQRQLVCLARALLRKAKILILDEATAAVDLETDHLIQTTIRSEFADCTVLTIAHRLHTIMDSNRVMVLQAGRIVEFDSPEELLGKAGVFSMMAKDAGITNTETTTL</sequence>
<feature type="domain" description="ABC transmembrane type-1" evidence="18">
    <location>
        <begin position="616"/>
        <end position="902"/>
    </location>
</feature>
<keyword evidence="8" id="KW-0067">ATP-binding</keyword>
<evidence type="ECO:0000256" key="13">
    <source>
        <dbReference type="ARBA" id="ARBA00034018"/>
    </source>
</evidence>
<evidence type="ECO:0000256" key="16">
    <source>
        <dbReference type="SAM" id="Phobius"/>
    </source>
</evidence>
<dbReference type="InterPro" id="IPR050173">
    <property type="entry name" value="ABC_transporter_C-like"/>
</dbReference>
<evidence type="ECO:0000256" key="9">
    <source>
        <dbReference type="ARBA" id="ARBA00022967"/>
    </source>
</evidence>
<dbReference type="PROSITE" id="PS50893">
    <property type="entry name" value="ABC_TRANSPORTER_2"/>
    <property type="match status" value="2"/>
</dbReference>
<feature type="transmembrane region" description="Helical" evidence="16">
    <location>
        <begin position="845"/>
        <end position="866"/>
    </location>
</feature>